<dbReference type="SUPFAM" id="SSF46689">
    <property type="entry name" value="Homeodomain-like"/>
    <property type="match status" value="1"/>
</dbReference>
<dbReference type="Pfam" id="PF16925">
    <property type="entry name" value="TetR_C_13"/>
    <property type="match status" value="1"/>
</dbReference>
<accession>A0A7I7M5K7</accession>
<dbReference type="GO" id="GO:0003700">
    <property type="term" value="F:DNA-binding transcription factor activity"/>
    <property type="evidence" value="ECO:0007669"/>
    <property type="project" value="TreeGrafter"/>
</dbReference>
<evidence type="ECO:0000256" key="3">
    <source>
        <dbReference type="ARBA" id="ARBA00023163"/>
    </source>
</evidence>
<name>A0A7I7M5K7_9MYCO</name>
<dbReference type="PANTHER" id="PTHR30055:SF200">
    <property type="entry name" value="HTH-TYPE TRANSCRIPTIONAL REPRESSOR BDCR"/>
    <property type="match status" value="1"/>
</dbReference>
<keyword evidence="7" id="KW-1185">Reference proteome</keyword>
<dbReference type="InterPro" id="IPR001647">
    <property type="entry name" value="HTH_TetR"/>
</dbReference>
<sequence length="203" mass="21591">MSKQAEAPPTAARGGRGARQRILDAAIRLFYEEGVNATGVERLAAEASVSKRTLYQHFPSKTAVVEEYLRTIRESVGDPVHPDPTTTSGPRARILALFETPPAGGVMRGCPFHNAAVEAAGAMPEVQEIVEAHKRSYIDALGDLARQAGAADAKAVGFQLAVLYEGAASLSTSLNDVAPWTHAAKAAQKLLDDAIARRAARHR</sequence>
<dbReference type="AlphaFoldDB" id="A0A7I7M5K7"/>
<evidence type="ECO:0000313" key="6">
    <source>
        <dbReference type="EMBL" id="BBX67475.1"/>
    </source>
</evidence>
<reference evidence="6 7" key="1">
    <citation type="journal article" date="2019" name="Emerg. Microbes Infect.">
        <title>Comprehensive subspecies identification of 175 nontuberculous mycobacteria species based on 7547 genomic profiles.</title>
        <authorList>
            <person name="Matsumoto Y."/>
            <person name="Kinjo T."/>
            <person name="Motooka D."/>
            <person name="Nabeya D."/>
            <person name="Jung N."/>
            <person name="Uechi K."/>
            <person name="Horii T."/>
            <person name="Iida T."/>
            <person name="Fujita J."/>
            <person name="Nakamura S."/>
        </authorList>
    </citation>
    <scope>NUCLEOTIDE SEQUENCE [LARGE SCALE GENOMIC DNA]</scope>
    <source>
        <strain evidence="6 7">JCM 13323</strain>
    </source>
</reference>
<proteinExistence type="predicted"/>
<feature type="domain" description="HTH tetR-type" evidence="5">
    <location>
        <begin position="16"/>
        <end position="76"/>
    </location>
</feature>
<dbReference type="GO" id="GO:0000976">
    <property type="term" value="F:transcription cis-regulatory region binding"/>
    <property type="evidence" value="ECO:0007669"/>
    <property type="project" value="TreeGrafter"/>
</dbReference>
<evidence type="ECO:0000256" key="2">
    <source>
        <dbReference type="ARBA" id="ARBA00023125"/>
    </source>
</evidence>
<dbReference type="EMBL" id="AP022574">
    <property type="protein sequence ID" value="BBX67475.1"/>
    <property type="molecule type" value="Genomic_DNA"/>
</dbReference>
<dbReference type="KEGG" id="mpsc:MPSYJ_09360"/>
<keyword evidence="3" id="KW-0804">Transcription</keyword>
<dbReference type="SUPFAM" id="SSF48498">
    <property type="entry name" value="Tetracyclin repressor-like, C-terminal domain"/>
    <property type="match status" value="1"/>
</dbReference>
<dbReference type="InterPro" id="IPR036271">
    <property type="entry name" value="Tet_transcr_reg_TetR-rel_C_sf"/>
</dbReference>
<dbReference type="InterPro" id="IPR011075">
    <property type="entry name" value="TetR_C"/>
</dbReference>
<evidence type="ECO:0000256" key="1">
    <source>
        <dbReference type="ARBA" id="ARBA00023015"/>
    </source>
</evidence>
<dbReference type="PROSITE" id="PS50977">
    <property type="entry name" value="HTH_TETR_2"/>
    <property type="match status" value="1"/>
</dbReference>
<evidence type="ECO:0000259" key="5">
    <source>
        <dbReference type="PROSITE" id="PS50977"/>
    </source>
</evidence>
<feature type="DNA-binding region" description="H-T-H motif" evidence="4">
    <location>
        <begin position="39"/>
        <end position="58"/>
    </location>
</feature>
<dbReference type="PANTHER" id="PTHR30055">
    <property type="entry name" value="HTH-TYPE TRANSCRIPTIONAL REGULATOR RUTR"/>
    <property type="match status" value="1"/>
</dbReference>
<dbReference type="Gene3D" id="1.10.357.10">
    <property type="entry name" value="Tetracycline Repressor, domain 2"/>
    <property type="match status" value="1"/>
</dbReference>
<protein>
    <submittedName>
        <fullName evidence="6">TetR family transcriptional regulator</fullName>
    </submittedName>
</protein>
<evidence type="ECO:0000313" key="7">
    <source>
        <dbReference type="Proteomes" id="UP000466514"/>
    </source>
</evidence>
<dbReference type="Proteomes" id="UP000466514">
    <property type="component" value="Chromosome"/>
</dbReference>
<dbReference type="InterPro" id="IPR050109">
    <property type="entry name" value="HTH-type_TetR-like_transc_reg"/>
</dbReference>
<dbReference type="InterPro" id="IPR009057">
    <property type="entry name" value="Homeodomain-like_sf"/>
</dbReference>
<gene>
    <name evidence="6" type="ORF">MPSYJ_09360</name>
</gene>
<dbReference type="PRINTS" id="PR00455">
    <property type="entry name" value="HTHTETR"/>
</dbReference>
<evidence type="ECO:0000256" key="4">
    <source>
        <dbReference type="PROSITE-ProRule" id="PRU00335"/>
    </source>
</evidence>
<dbReference type="RefSeq" id="WP_163720606.1">
    <property type="nucleotide sequence ID" value="NZ_AP022574.1"/>
</dbReference>
<organism evidence="6 7">
    <name type="scientific">Mycolicibacterium psychrotolerans</name>
    <dbReference type="NCBI Taxonomy" id="216929"/>
    <lineage>
        <taxon>Bacteria</taxon>
        <taxon>Bacillati</taxon>
        <taxon>Actinomycetota</taxon>
        <taxon>Actinomycetes</taxon>
        <taxon>Mycobacteriales</taxon>
        <taxon>Mycobacteriaceae</taxon>
        <taxon>Mycolicibacterium</taxon>
    </lineage>
</organism>
<keyword evidence="2 4" id="KW-0238">DNA-binding</keyword>
<keyword evidence="1" id="KW-0805">Transcription regulation</keyword>
<dbReference type="Pfam" id="PF00440">
    <property type="entry name" value="TetR_N"/>
    <property type="match status" value="1"/>
</dbReference>